<protein>
    <submittedName>
        <fullName evidence="5">Natural product biosynthesis luciferase-like monooxygenase domain-containing protein</fullName>
    </submittedName>
</protein>
<accession>A0A1G5GR37</accession>
<dbReference type="InterPro" id="IPR036736">
    <property type="entry name" value="ACP-like_sf"/>
</dbReference>
<dbReference type="PROSITE" id="PS00455">
    <property type="entry name" value="AMP_BINDING"/>
    <property type="match status" value="1"/>
</dbReference>
<dbReference type="Gene3D" id="3.30.300.30">
    <property type="match status" value="1"/>
</dbReference>
<dbReference type="CDD" id="cd08700">
    <property type="entry name" value="FMT_C_OzmH_like"/>
    <property type="match status" value="1"/>
</dbReference>
<dbReference type="SUPFAM" id="SSF53328">
    <property type="entry name" value="Formyltransferase"/>
    <property type="match status" value="1"/>
</dbReference>
<feature type="region of interest" description="Disordered" evidence="3">
    <location>
        <begin position="1496"/>
        <end position="1549"/>
    </location>
</feature>
<dbReference type="Proteomes" id="UP000199502">
    <property type="component" value="Unassembled WGS sequence"/>
</dbReference>
<dbReference type="FunFam" id="3.40.50.980:FF:000001">
    <property type="entry name" value="Non-ribosomal peptide synthetase"/>
    <property type="match status" value="1"/>
</dbReference>
<feature type="domain" description="Carrier" evidence="4">
    <location>
        <begin position="1421"/>
        <end position="1497"/>
    </location>
</feature>
<dbReference type="InterPro" id="IPR045851">
    <property type="entry name" value="AMP-bd_C_sf"/>
</dbReference>
<dbReference type="InterPro" id="IPR036477">
    <property type="entry name" value="Formyl_transf_N_sf"/>
</dbReference>
<dbReference type="SMART" id="SM00823">
    <property type="entry name" value="PKS_PP"/>
    <property type="match status" value="1"/>
</dbReference>
<dbReference type="InterPro" id="IPR011034">
    <property type="entry name" value="Formyl_transferase-like_C_sf"/>
</dbReference>
<dbReference type="EMBL" id="FMVT01000005">
    <property type="protein sequence ID" value="SCY53837.1"/>
    <property type="molecule type" value="Genomic_DNA"/>
</dbReference>
<feature type="region of interest" description="Disordered" evidence="3">
    <location>
        <begin position="1394"/>
        <end position="1420"/>
    </location>
</feature>
<name>A0A1G5GR37_9RHOB</name>
<dbReference type="Pfam" id="PF00551">
    <property type="entry name" value="Formyl_trans_N"/>
    <property type="match status" value="1"/>
</dbReference>
<feature type="compositionally biased region" description="Low complexity" evidence="3">
    <location>
        <begin position="1508"/>
        <end position="1530"/>
    </location>
</feature>
<dbReference type="InterPro" id="IPR025110">
    <property type="entry name" value="AMP-bd_C"/>
</dbReference>
<sequence>MNRLEFALIGNASLALEAARIIVGRGHSLTSFTVRDPALAAAARAQGLPVGEPAACDYLLSVANLHLVPDAVLALAWRGAVNFHDGPLPERAGLNAPVWALLDGAAEHAITWHRIAGGVDEGPVLLRVPVPVAADDTALTLNARCWEAAQRSLPDLIEMLEQGRDAGQPQPHAPLRQHMRADRPAAAGMLDLTRDAESQARLVRALDHGPYWNPMLRPRLLTPAGKVLLVGMAEPAARPAGAEGAAPGTVLEAGEDRLLIACAGGALELGGLTGQDGQPCPHGLTAGDVIPAPPREPALDETIRRAGKDETHWRARLARLAPLVIPEAAAPKAASDWTRARIVLPRPQAPGQILAAVTGALARMTGSGAFDIALSPPLPAVARPHLLGFQPLSVETEGETLAALAETLARDLAAAAARGPIMADLVARAPELSRPGVPGLALAADPADAPAGAALCLSLPETPEAEVALWWDRARLPEGAVTALTRIAEALAAADPALPLAEAPTLADGQNPRVARNDEGPGEGAPATIHEAFAAAAAARPDATALVFRDESLSYAQLDARAGRLARQLAAMGVGPGDSVGLFARRGLGLVIGALAILKAGGAYVPLDPDYPAERLAHYVSDSGAQVVLADPAIAARLPAHGARLLMLDAAGPEAEPRAASGSDLAYLIYTSGSTGTPKGVMVEHRNVINFFAGMDRSLASPEPQTWLAVTSLSFDISVLEIFWTLTRGWKVVIAGDLLASDEAEAAAGPARRQGTQMSLYYWGNDDGAGPRKYEMLLEGAKLAARHGFAAVWTPERHFHAFGGPYPNPSVTGAAVAAVAPGIGVRAGSCVAPLHHPARIAEEWAVIDNLTNGRAGIAFASGWQPDDFVLRPGNTPPANKPAMLDAIDQVRRLWKGEAVGFPRGDGSIHKVVTQPRPVSAELPVWVTTAGNPQTWREAGKLGANVLTHLLGQSIDDIKARIPDYHAALREAGHDPAHFTVTLMLHSYLADTREAAMEAAREPMKDYLRAAAGLVKQYAWAFPAFKKPAGVTDPMAIDLSTLSEDELEGILEFAFLRYFNDSGLFGTVDEAEERIRALRAIGVGEIACLIDYGIPSDMVLEGLERLAALHDRVNPLVQETGDYGIAAQIRRHGVTHLQATPSMARLLLEDAPSRAALAQLKLVALGGEALSPGLLADLRAASGARVLNMYGPTETTIWSAVADLGTSGEDVWLGDPIAGTSLELRDAAGQPVADGIAGELWIGGAGVTRGYWQREAQTATAFPERPEGRRYRTGDLCRWDSTGRLRFLGRVDQQVKLRGYRIELGEIEARLARLPGVREVAVVAQAQGAGERQLAGFVTGENLDGTALRTALSRDLPDFMVPLRITVLQAMPLTPNRKIDRKALAAGDPAVVPRTAPAKPAAAPAPKAAAPAPAAPAPAAPAAAGDLQDRIGQVMARILGLPAVQPGDNFFELGGHSLLAVQLHRTIRDELGVTRSSITDIFRFPVMRDLAAHLGRDRQPAAPAPAPAPAVASPEAPAPTAEPASAGPARDLMAERRALRARLRPQGTTQ</sequence>
<reference evidence="5 6" key="1">
    <citation type="submission" date="2016-10" db="EMBL/GenBank/DDBJ databases">
        <authorList>
            <person name="de Groot N.N."/>
        </authorList>
    </citation>
    <scope>NUCLEOTIDE SEQUENCE [LARGE SCALE GENOMIC DNA]</scope>
    <source>
        <strain evidence="5 6">CGMCC 1.8925</strain>
    </source>
</reference>
<evidence type="ECO:0000256" key="3">
    <source>
        <dbReference type="SAM" id="MobiDB-lite"/>
    </source>
</evidence>
<evidence type="ECO:0000256" key="1">
    <source>
        <dbReference type="ARBA" id="ARBA00022450"/>
    </source>
</evidence>
<evidence type="ECO:0000259" key="4">
    <source>
        <dbReference type="PROSITE" id="PS50075"/>
    </source>
</evidence>
<dbReference type="STRING" id="336292.SAMN05660710_01885"/>
<dbReference type="InterPro" id="IPR042099">
    <property type="entry name" value="ANL_N_sf"/>
</dbReference>
<dbReference type="InterPro" id="IPR002376">
    <property type="entry name" value="Formyl_transf_N"/>
</dbReference>
<dbReference type="GO" id="GO:0005737">
    <property type="term" value="C:cytoplasm"/>
    <property type="evidence" value="ECO:0007669"/>
    <property type="project" value="TreeGrafter"/>
</dbReference>
<dbReference type="RefSeq" id="WP_090742951.1">
    <property type="nucleotide sequence ID" value="NZ_FMVT01000005.1"/>
</dbReference>
<keyword evidence="6" id="KW-1185">Reference proteome</keyword>
<evidence type="ECO:0000256" key="2">
    <source>
        <dbReference type="ARBA" id="ARBA00022553"/>
    </source>
</evidence>
<keyword evidence="1" id="KW-0596">Phosphopantetheine</keyword>
<dbReference type="SUPFAM" id="SSF51679">
    <property type="entry name" value="Bacterial luciferase-like"/>
    <property type="match status" value="1"/>
</dbReference>
<dbReference type="Pfam" id="PF00550">
    <property type="entry name" value="PP-binding"/>
    <property type="match status" value="1"/>
</dbReference>
<dbReference type="PANTHER" id="PTHR45527">
    <property type="entry name" value="NONRIBOSOMAL PEPTIDE SYNTHETASE"/>
    <property type="match status" value="1"/>
</dbReference>
<dbReference type="GO" id="GO:0004497">
    <property type="term" value="F:monooxygenase activity"/>
    <property type="evidence" value="ECO:0007669"/>
    <property type="project" value="UniProtKB-KW"/>
</dbReference>
<dbReference type="SUPFAM" id="SSF47336">
    <property type="entry name" value="ACP-like"/>
    <property type="match status" value="1"/>
</dbReference>
<dbReference type="GO" id="GO:0043041">
    <property type="term" value="P:amino acid activation for nonribosomal peptide biosynthetic process"/>
    <property type="evidence" value="ECO:0007669"/>
    <property type="project" value="TreeGrafter"/>
</dbReference>
<dbReference type="InterPro" id="IPR011251">
    <property type="entry name" value="Luciferase-like_dom"/>
</dbReference>
<dbReference type="Gene3D" id="3.40.50.12230">
    <property type="match status" value="1"/>
</dbReference>
<evidence type="ECO:0000313" key="6">
    <source>
        <dbReference type="Proteomes" id="UP000199502"/>
    </source>
</evidence>
<dbReference type="InterPro" id="IPR036661">
    <property type="entry name" value="Luciferase-like_sf"/>
</dbReference>
<keyword evidence="5" id="KW-0560">Oxidoreductase</keyword>
<dbReference type="SUPFAM" id="SSF56801">
    <property type="entry name" value="Acetyl-CoA synthetase-like"/>
    <property type="match status" value="2"/>
</dbReference>
<evidence type="ECO:0000313" key="5">
    <source>
        <dbReference type="EMBL" id="SCY53837.1"/>
    </source>
</evidence>
<dbReference type="GO" id="GO:0044550">
    <property type="term" value="P:secondary metabolite biosynthetic process"/>
    <property type="evidence" value="ECO:0007669"/>
    <property type="project" value="TreeGrafter"/>
</dbReference>
<dbReference type="NCBIfam" id="TIGR04020">
    <property type="entry name" value="seco_metab_LLM"/>
    <property type="match status" value="1"/>
</dbReference>
<feature type="region of interest" description="Disordered" evidence="3">
    <location>
        <begin position="503"/>
        <end position="526"/>
    </location>
</feature>
<dbReference type="InterPro" id="IPR009081">
    <property type="entry name" value="PP-bd_ACP"/>
</dbReference>
<dbReference type="Pfam" id="PF00501">
    <property type="entry name" value="AMP-binding"/>
    <property type="match status" value="2"/>
</dbReference>
<feature type="compositionally biased region" description="Low complexity" evidence="3">
    <location>
        <begin position="1395"/>
        <end position="1411"/>
    </location>
</feature>
<dbReference type="InterPro" id="IPR020806">
    <property type="entry name" value="PKS_PP-bd"/>
</dbReference>
<dbReference type="Pfam" id="PF00296">
    <property type="entry name" value="Bac_luciferase"/>
    <property type="match status" value="1"/>
</dbReference>
<dbReference type="PROSITE" id="PS50075">
    <property type="entry name" value="CARRIER"/>
    <property type="match status" value="1"/>
</dbReference>
<dbReference type="InterPro" id="IPR020845">
    <property type="entry name" value="AMP-binding_CS"/>
</dbReference>
<dbReference type="OrthoDB" id="9803968at2"/>
<dbReference type="Gene3D" id="3.20.20.30">
    <property type="entry name" value="Luciferase-like domain"/>
    <property type="match status" value="1"/>
</dbReference>
<dbReference type="Pfam" id="PF13193">
    <property type="entry name" value="AMP-binding_C"/>
    <property type="match status" value="1"/>
</dbReference>
<dbReference type="InterPro" id="IPR024011">
    <property type="entry name" value="Biosynth_lucif-like_mOase_dom"/>
</dbReference>
<dbReference type="Gene3D" id="3.40.50.980">
    <property type="match status" value="2"/>
</dbReference>
<dbReference type="SUPFAM" id="SSF50486">
    <property type="entry name" value="FMT C-terminal domain-like"/>
    <property type="match status" value="1"/>
</dbReference>
<keyword evidence="5" id="KW-0503">Monooxygenase</keyword>
<dbReference type="Gene3D" id="3.40.50.12780">
    <property type="entry name" value="N-terminal domain of ligase-like"/>
    <property type="match status" value="1"/>
</dbReference>
<dbReference type="GO" id="GO:0016705">
    <property type="term" value="F:oxidoreductase activity, acting on paired donors, with incorporation or reduction of molecular oxygen"/>
    <property type="evidence" value="ECO:0007669"/>
    <property type="project" value="InterPro"/>
</dbReference>
<dbReference type="GO" id="GO:0031177">
    <property type="term" value="F:phosphopantetheine binding"/>
    <property type="evidence" value="ECO:0007669"/>
    <property type="project" value="InterPro"/>
</dbReference>
<dbReference type="Gene3D" id="1.10.1200.10">
    <property type="entry name" value="ACP-like"/>
    <property type="match status" value="1"/>
</dbReference>
<organism evidence="5 6">
    <name type="scientific">Paracoccus tibetensis</name>
    <dbReference type="NCBI Taxonomy" id="336292"/>
    <lineage>
        <taxon>Bacteria</taxon>
        <taxon>Pseudomonadati</taxon>
        <taxon>Pseudomonadota</taxon>
        <taxon>Alphaproteobacteria</taxon>
        <taxon>Rhodobacterales</taxon>
        <taxon>Paracoccaceae</taxon>
        <taxon>Paracoccus</taxon>
    </lineage>
</organism>
<keyword evidence="2" id="KW-0597">Phosphoprotein</keyword>
<dbReference type="InterPro" id="IPR000873">
    <property type="entry name" value="AMP-dep_synth/lig_dom"/>
</dbReference>
<proteinExistence type="predicted"/>
<dbReference type="PANTHER" id="PTHR45527:SF1">
    <property type="entry name" value="FATTY ACID SYNTHASE"/>
    <property type="match status" value="1"/>
</dbReference>
<gene>
    <name evidence="5" type="ORF">SAMN05660710_01885</name>
</gene>